<keyword evidence="4" id="KW-1185">Reference proteome</keyword>
<dbReference type="Pfam" id="PF16885">
    <property type="entry name" value="CAC1F_C"/>
    <property type="match status" value="1"/>
</dbReference>
<proteinExistence type="predicted"/>
<feature type="domain" description="Voltage-gated calcium channel subunit alpha C-terminal" evidence="2">
    <location>
        <begin position="45"/>
        <end position="150"/>
    </location>
</feature>
<evidence type="ECO:0000313" key="4">
    <source>
        <dbReference type="Proteomes" id="UP001044222"/>
    </source>
</evidence>
<dbReference type="AlphaFoldDB" id="A0A9D3LSY9"/>
<dbReference type="EMBL" id="JAFIRN010000014">
    <property type="protein sequence ID" value="KAG5836462.1"/>
    <property type="molecule type" value="Genomic_DNA"/>
</dbReference>
<accession>A0A9D3LSY9</accession>
<dbReference type="InterPro" id="IPR031688">
    <property type="entry name" value="CAC1F_C"/>
</dbReference>
<evidence type="ECO:0000256" key="1">
    <source>
        <dbReference type="SAM" id="MobiDB-lite"/>
    </source>
</evidence>
<comment type="caution">
    <text evidence="3">The sequence shown here is derived from an EMBL/GenBank/DDBJ whole genome shotgun (WGS) entry which is preliminary data.</text>
</comment>
<evidence type="ECO:0000259" key="2">
    <source>
        <dbReference type="Pfam" id="PF16885"/>
    </source>
</evidence>
<dbReference type="Proteomes" id="UP001044222">
    <property type="component" value="Chromosome 14"/>
</dbReference>
<organism evidence="3 4">
    <name type="scientific">Anguilla anguilla</name>
    <name type="common">European freshwater eel</name>
    <name type="synonym">Muraena anguilla</name>
    <dbReference type="NCBI Taxonomy" id="7936"/>
    <lineage>
        <taxon>Eukaryota</taxon>
        <taxon>Metazoa</taxon>
        <taxon>Chordata</taxon>
        <taxon>Craniata</taxon>
        <taxon>Vertebrata</taxon>
        <taxon>Euteleostomi</taxon>
        <taxon>Actinopterygii</taxon>
        <taxon>Neopterygii</taxon>
        <taxon>Teleostei</taxon>
        <taxon>Anguilliformes</taxon>
        <taxon>Anguillidae</taxon>
        <taxon>Anguilla</taxon>
    </lineage>
</organism>
<name>A0A9D3LSY9_ANGAN</name>
<protein>
    <recommendedName>
        <fullName evidence="2">Voltage-gated calcium channel subunit alpha C-terminal domain-containing protein</fullName>
    </recommendedName>
</protein>
<feature type="region of interest" description="Disordered" evidence="1">
    <location>
        <begin position="66"/>
        <end position="92"/>
    </location>
</feature>
<evidence type="ECO:0000313" key="3">
    <source>
        <dbReference type="EMBL" id="KAG5836462.1"/>
    </source>
</evidence>
<sequence>MRTSQITSIKTRHSAEYTHRPTSAASMASMASLASSSASWAVGGGTNPRRGRLLYAPLILVEEEGQGAGPDADWAGGNEDGNAGSARQDWYTGPRGGVATGGAYTSPRGPPQLTYQYADKGSADSLVESVLISEGLGLYAKDPKFVAFAKREIADACDMTLDEMENVASDMLRKGAGGRGRLGGHPDGGALYSDEESVRSHAEEELADEMTCVSTF</sequence>
<gene>
    <name evidence="3" type="ORF">ANANG_G00255010</name>
</gene>
<reference evidence="3" key="1">
    <citation type="submission" date="2021-01" db="EMBL/GenBank/DDBJ databases">
        <title>A chromosome-scale assembly of European eel, Anguilla anguilla.</title>
        <authorList>
            <person name="Henkel C."/>
            <person name="Jong-Raadsen S.A."/>
            <person name="Dufour S."/>
            <person name="Weltzien F.-A."/>
            <person name="Palstra A.P."/>
            <person name="Pelster B."/>
            <person name="Spaink H.P."/>
            <person name="Van Den Thillart G.E."/>
            <person name="Jansen H."/>
            <person name="Zahm M."/>
            <person name="Klopp C."/>
            <person name="Cedric C."/>
            <person name="Louis A."/>
            <person name="Berthelot C."/>
            <person name="Parey E."/>
            <person name="Roest Crollius H."/>
            <person name="Montfort J."/>
            <person name="Robinson-Rechavi M."/>
            <person name="Bucao C."/>
            <person name="Bouchez O."/>
            <person name="Gislard M."/>
            <person name="Lluch J."/>
            <person name="Milhes M."/>
            <person name="Lampietro C."/>
            <person name="Lopez Roques C."/>
            <person name="Donnadieu C."/>
            <person name="Braasch I."/>
            <person name="Desvignes T."/>
            <person name="Postlethwait J."/>
            <person name="Bobe J."/>
            <person name="Guiguen Y."/>
            <person name="Dirks R."/>
        </authorList>
    </citation>
    <scope>NUCLEOTIDE SEQUENCE</scope>
    <source>
        <strain evidence="3">Tag_6206</strain>
        <tissue evidence="3">Liver</tissue>
    </source>
</reference>